<dbReference type="EC" id="4.2.2.10" evidence="10"/>
<dbReference type="GO" id="GO:0000272">
    <property type="term" value="P:polysaccharide catabolic process"/>
    <property type="evidence" value="ECO:0007669"/>
    <property type="project" value="UniProtKB-KW"/>
</dbReference>
<dbReference type="EMBL" id="KI912110">
    <property type="protein sequence ID" value="ETS85384.1"/>
    <property type="molecule type" value="Genomic_DNA"/>
</dbReference>
<evidence type="ECO:0000313" key="13">
    <source>
        <dbReference type="EMBL" id="ETS85384.1"/>
    </source>
</evidence>
<feature type="signal peptide" evidence="11">
    <location>
        <begin position="1"/>
        <end position="16"/>
    </location>
</feature>
<dbReference type="InterPro" id="IPR012334">
    <property type="entry name" value="Pectin_lyas_fold"/>
</dbReference>
<evidence type="ECO:0000256" key="11">
    <source>
        <dbReference type="SAM" id="SignalP"/>
    </source>
</evidence>
<feature type="chain" id="PRO_5004835086" description="pectin lyase" evidence="11">
    <location>
        <begin position="17"/>
        <end position="489"/>
    </location>
</feature>
<dbReference type="HOGENOM" id="CLU_021980_0_1_1"/>
<name>W3XHB6_PESFW</name>
<comment type="subcellular location">
    <subcellularLocation>
        <location evidence="1">Secreted</location>
    </subcellularLocation>
</comment>
<organism evidence="13 14">
    <name type="scientific">Pestalotiopsis fici (strain W106-1 / CGMCC3.15140)</name>
    <dbReference type="NCBI Taxonomy" id="1229662"/>
    <lineage>
        <taxon>Eukaryota</taxon>
        <taxon>Fungi</taxon>
        <taxon>Dikarya</taxon>
        <taxon>Ascomycota</taxon>
        <taxon>Pezizomycotina</taxon>
        <taxon>Sordariomycetes</taxon>
        <taxon>Xylariomycetidae</taxon>
        <taxon>Amphisphaeriales</taxon>
        <taxon>Sporocadaceae</taxon>
        <taxon>Pestalotiopsis</taxon>
    </lineage>
</organism>
<dbReference type="SUPFAM" id="SSF51126">
    <property type="entry name" value="Pectin lyase-like"/>
    <property type="match status" value="1"/>
</dbReference>
<dbReference type="PROSITE" id="PS51164">
    <property type="entry name" value="CBM1_2"/>
    <property type="match status" value="1"/>
</dbReference>
<feature type="domain" description="CBM1" evidence="12">
    <location>
        <begin position="451"/>
        <end position="487"/>
    </location>
</feature>
<comment type="similarity">
    <text evidence="2">Belongs to the polysaccharide lyase 1 family.</text>
</comment>
<dbReference type="RefSeq" id="XP_007830181.1">
    <property type="nucleotide sequence ID" value="XM_007831990.1"/>
</dbReference>
<dbReference type="PANTHER" id="PTHR31683:SF67">
    <property type="entry name" value="PECTIN LYASE F-RELATED"/>
    <property type="match status" value="1"/>
</dbReference>
<keyword evidence="6" id="KW-0325">Glycoprotein</keyword>
<evidence type="ECO:0000259" key="12">
    <source>
        <dbReference type="PROSITE" id="PS51164"/>
    </source>
</evidence>
<dbReference type="Proteomes" id="UP000030651">
    <property type="component" value="Unassembled WGS sequence"/>
</dbReference>
<dbReference type="InterPro" id="IPR035971">
    <property type="entry name" value="CBD_sf"/>
</dbReference>
<protein>
    <recommendedName>
        <fullName evidence="10">pectin lyase</fullName>
        <ecNumber evidence="10">4.2.2.10</ecNumber>
    </recommendedName>
</protein>
<accession>W3XHB6</accession>
<dbReference type="OrthoDB" id="1637350at2759"/>
<evidence type="ECO:0000256" key="5">
    <source>
        <dbReference type="ARBA" id="ARBA00023157"/>
    </source>
</evidence>
<dbReference type="KEGG" id="pfy:PFICI_03409"/>
<gene>
    <name evidence="13" type="ORF">PFICI_03409</name>
</gene>
<comment type="catalytic activity">
    <reaction evidence="8">
        <text>Eliminative cleavage of (1-&gt;4)-alpha-D-galacturonan methyl ester to give oligosaccharides with 4-deoxy-6-O-methyl-alpha-D-galact-4-enuronosyl groups at their non-reducing ends.</text>
        <dbReference type="EC" id="4.2.2.10"/>
    </reaction>
</comment>
<evidence type="ECO:0000256" key="6">
    <source>
        <dbReference type="ARBA" id="ARBA00023180"/>
    </source>
</evidence>
<dbReference type="GO" id="GO:0030570">
    <property type="term" value="F:pectate lyase activity"/>
    <property type="evidence" value="ECO:0007669"/>
    <property type="project" value="InterPro"/>
</dbReference>
<evidence type="ECO:0000256" key="2">
    <source>
        <dbReference type="ARBA" id="ARBA00010980"/>
    </source>
</evidence>
<dbReference type="PANTHER" id="PTHR31683">
    <property type="entry name" value="PECTATE LYASE 18-RELATED"/>
    <property type="match status" value="1"/>
</dbReference>
<comment type="function">
    <text evidence="9">Pectinolytic enzymes consist of four classes of enzymes: pectin lyase, polygalacturonase, pectin methylesterase and rhamnogalacturonase. Among pectinolytic enzymes, pectin lyase is the most important in depolymerization of pectin, since it cleaves internal glycosidic bonds of highly methylated pectins.</text>
</comment>
<evidence type="ECO:0000256" key="3">
    <source>
        <dbReference type="ARBA" id="ARBA00022525"/>
    </source>
</evidence>
<sequence length="489" mass="50581">MLSHFLLLALPLQALAQVTGTATGFATGVTGGGDATPAIPSDTAELEEWLTDDTPRVIMLDKTYDFLEAEGTATETGCVPSSNTCGSSGQNALDGPNWCSDDYESIEVTYYVAPTTPIDIKGNKSIVGVGDKGVIRGKGIRLVSDATNVIIQNVHFTELNPQYIWGGDAIQMSGTDLVWIDHCKFSLIGRQMIVSGYETAGRVTISNNEFDGETSWSASCNGEHYWTMLFLGAGDQITLANNYIHDVSGRSPKLGSDTAVTMHAVNNYWLDSDGHNFDIDGANVLMEGNVFDNCKTPILEVVGNLYNVPDSSAASGCSSTLGRACVQNSLTSSGDFDSYTDSGALSAFASVDNLQEAMAVDEVAAYVLANAGIGKLSGSASTSTAAAATSTKAAVATSSVVAEASSTLSTKVTTSAAATSKATSTSTSSKAVTATSSKAAAAATTAASSSGSIALYAQCGGQGWTGSGSCVSGTTCKQWNDWYHQCVSE</sequence>
<keyword evidence="14" id="KW-1185">Reference proteome</keyword>
<evidence type="ECO:0000313" key="14">
    <source>
        <dbReference type="Proteomes" id="UP000030651"/>
    </source>
</evidence>
<evidence type="ECO:0000256" key="9">
    <source>
        <dbReference type="ARBA" id="ARBA00037631"/>
    </source>
</evidence>
<dbReference type="SUPFAM" id="SSF57180">
    <property type="entry name" value="Cellulose-binding domain"/>
    <property type="match status" value="1"/>
</dbReference>
<dbReference type="Pfam" id="PF00734">
    <property type="entry name" value="CBM_1"/>
    <property type="match status" value="1"/>
</dbReference>
<keyword evidence="7 13" id="KW-0456">Lyase</keyword>
<dbReference type="GO" id="GO:0005576">
    <property type="term" value="C:extracellular region"/>
    <property type="evidence" value="ECO:0007669"/>
    <property type="project" value="UniProtKB-SubCell"/>
</dbReference>
<dbReference type="AlphaFoldDB" id="W3XHB6"/>
<dbReference type="SMART" id="SM00656">
    <property type="entry name" value="Amb_all"/>
    <property type="match status" value="1"/>
</dbReference>
<reference evidence="14" key="1">
    <citation type="journal article" date="2015" name="BMC Genomics">
        <title>Genomic and transcriptomic analysis of the endophytic fungus Pestalotiopsis fici reveals its lifestyle and high potential for synthesis of natural products.</title>
        <authorList>
            <person name="Wang X."/>
            <person name="Zhang X."/>
            <person name="Liu L."/>
            <person name="Xiang M."/>
            <person name="Wang W."/>
            <person name="Sun X."/>
            <person name="Che Y."/>
            <person name="Guo L."/>
            <person name="Liu G."/>
            <person name="Guo L."/>
            <person name="Wang C."/>
            <person name="Yin W.B."/>
            <person name="Stadler M."/>
            <person name="Zhang X."/>
            <person name="Liu X."/>
        </authorList>
    </citation>
    <scope>NUCLEOTIDE SEQUENCE [LARGE SCALE GENOMIC DNA]</scope>
    <source>
        <strain evidence="14">W106-1 / CGMCC3.15140</strain>
    </source>
</reference>
<proteinExistence type="inferred from homology"/>
<dbReference type="InParanoid" id="W3XHB6"/>
<dbReference type="GeneID" id="19268422"/>
<evidence type="ECO:0000256" key="1">
    <source>
        <dbReference type="ARBA" id="ARBA00004613"/>
    </source>
</evidence>
<dbReference type="InterPro" id="IPR000254">
    <property type="entry name" value="CBD"/>
</dbReference>
<keyword evidence="3" id="KW-0964">Secreted</keyword>
<dbReference type="InterPro" id="IPR011050">
    <property type="entry name" value="Pectin_lyase_fold/virulence"/>
</dbReference>
<dbReference type="SMART" id="SM00236">
    <property type="entry name" value="fCBD"/>
    <property type="match status" value="1"/>
</dbReference>
<evidence type="ECO:0000256" key="8">
    <source>
        <dbReference type="ARBA" id="ARBA00036818"/>
    </source>
</evidence>
<dbReference type="PROSITE" id="PS00562">
    <property type="entry name" value="CBM1_1"/>
    <property type="match status" value="1"/>
</dbReference>
<dbReference type="Gene3D" id="2.160.20.10">
    <property type="entry name" value="Single-stranded right-handed beta-helix, Pectin lyase-like"/>
    <property type="match status" value="1"/>
</dbReference>
<dbReference type="GO" id="GO:0047490">
    <property type="term" value="F:pectin lyase activity"/>
    <property type="evidence" value="ECO:0007669"/>
    <property type="project" value="UniProtKB-EC"/>
</dbReference>
<dbReference type="InterPro" id="IPR002022">
    <property type="entry name" value="Pec_lyase"/>
</dbReference>
<evidence type="ECO:0000256" key="4">
    <source>
        <dbReference type="ARBA" id="ARBA00022729"/>
    </source>
</evidence>
<evidence type="ECO:0000256" key="10">
    <source>
        <dbReference type="ARBA" id="ARBA00039082"/>
    </source>
</evidence>
<dbReference type="GO" id="GO:0030248">
    <property type="term" value="F:cellulose binding"/>
    <property type="evidence" value="ECO:0007669"/>
    <property type="project" value="InterPro"/>
</dbReference>
<dbReference type="FunFam" id="2.160.20.10:FF:000003">
    <property type="entry name" value="Pectin lyase F"/>
    <property type="match status" value="1"/>
</dbReference>
<dbReference type="OMA" id="GPNWCSD"/>
<evidence type="ECO:0000256" key="7">
    <source>
        <dbReference type="ARBA" id="ARBA00023239"/>
    </source>
</evidence>
<keyword evidence="4 11" id="KW-0732">Signal</keyword>
<keyword evidence="5" id="KW-1015">Disulfide bond</keyword>
<dbReference type="eggNOG" id="ENOG502QXM6">
    <property type="taxonomic scope" value="Eukaryota"/>
</dbReference>
<dbReference type="InterPro" id="IPR045032">
    <property type="entry name" value="PEL"/>
</dbReference>